<dbReference type="PROSITE" id="PS51398">
    <property type="entry name" value="PAW"/>
    <property type="match status" value="1"/>
</dbReference>
<evidence type="ECO:0000256" key="6">
    <source>
        <dbReference type="ARBA" id="ARBA00018546"/>
    </source>
</evidence>
<dbReference type="GO" id="GO:0005829">
    <property type="term" value="C:cytosol"/>
    <property type="evidence" value="ECO:0007669"/>
    <property type="project" value="TreeGrafter"/>
</dbReference>
<accession>A0AAV1KR35</accession>
<dbReference type="InterPro" id="IPR038680">
    <property type="entry name" value="PAW_sf"/>
</dbReference>
<dbReference type="Proteomes" id="UP001314205">
    <property type="component" value="Unassembled WGS sequence"/>
</dbReference>
<dbReference type="PANTHER" id="PTHR12143">
    <property type="entry name" value="PEPTIDE N-GLYCANASE PNGASE -RELATED"/>
    <property type="match status" value="1"/>
</dbReference>
<dbReference type="Gene3D" id="2.60.120.1020">
    <property type="entry name" value="Peptide N glycanase, PAW domain"/>
    <property type="match status" value="1"/>
</dbReference>
<dbReference type="Pfam" id="PF01841">
    <property type="entry name" value="Transglut_core"/>
    <property type="match status" value="1"/>
</dbReference>
<dbReference type="InterPro" id="IPR002931">
    <property type="entry name" value="Transglutaminase-like"/>
</dbReference>
<evidence type="ECO:0000259" key="13">
    <source>
        <dbReference type="PROSITE" id="PS51398"/>
    </source>
</evidence>
<dbReference type="InterPro" id="IPR038765">
    <property type="entry name" value="Papain-like_cys_pep_sf"/>
</dbReference>
<dbReference type="SUPFAM" id="SSF49785">
    <property type="entry name" value="Galactose-binding domain-like"/>
    <property type="match status" value="1"/>
</dbReference>
<keyword evidence="15" id="KW-1185">Reference proteome</keyword>
<gene>
    <name evidence="14" type="ORF">PARMNEM_LOCUS5526</name>
</gene>
<evidence type="ECO:0000313" key="15">
    <source>
        <dbReference type="Proteomes" id="UP001314205"/>
    </source>
</evidence>
<evidence type="ECO:0000256" key="12">
    <source>
        <dbReference type="PROSITE-ProRule" id="PRU00731"/>
    </source>
</evidence>
<dbReference type="EMBL" id="CAVLGL010000068">
    <property type="protein sequence ID" value="CAK1584236.1"/>
    <property type="molecule type" value="Genomic_DNA"/>
</dbReference>
<dbReference type="InterPro" id="IPR050883">
    <property type="entry name" value="PNGase"/>
</dbReference>
<comment type="catalytic activity">
    <reaction evidence="1">
        <text>Hydrolysis of an N(4)-(acetyl-beta-D-glucosaminyl)asparagine residue in which the glucosamine residue may be further glycosylated, to yield a (substituted) N-acetyl-beta-D-glucosaminylamine and a peptide containing an aspartate residue.</text>
        <dbReference type="EC" id="3.5.1.52"/>
    </reaction>
</comment>
<evidence type="ECO:0000256" key="8">
    <source>
        <dbReference type="ARBA" id="ARBA00022723"/>
    </source>
</evidence>
<dbReference type="Pfam" id="PF04721">
    <property type="entry name" value="PAW"/>
    <property type="match status" value="1"/>
</dbReference>
<comment type="caution">
    <text evidence="14">The sequence shown here is derived from an EMBL/GenBank/DDBJ whole genome shotgun (WGS) entry which is preliminary data.</text>
</comment>
<dbReference type="InterPro" id="IPR008979">
    <property type="entry name" value="Galactose-bd-like_sf"/>
</dbReference>
<dbReference type="EC" id="3.5.1.52" evidence="5"/>
<organism evidence="14 15">
    <name type="scientific">Parnassius mnemosyne</name>
    <name type="common">clouded apollo</name>
    <dbReference type="NCBI Taxonomy" id="213953"/>
    <lineage>
        <taxon>Eukaryota</taxon>
        <taxon>Metazoa</taxon>
        <taxon>Ecdysozoa</taxon>
        <taxon>Arthropoda</taxon>
        <taxon>Hexapoda</taxon>
        <taxon>Insecta</taxon>
        <taxon>Pterygota</taxon>
        <taxon>Neoptera</taxon>
        <taxon>Endopterygota</taxon>
        <taxon>Lepidoptera</taxon>
        <taxon>Glossata</taxon>
        <taxon>Ditrysia</taxon>
        <taxon>Papilionoidea</taxon>
        <taxon>Papilionidae</taxon>
        <taxon>Parnassiinae</taxon>
        <taxon>Parnassini</taxon>
        <taxon>Parnassius</taxon>
        <taxon>Driopa</taxon>
    </lineage>
</organism>
<dbReference type="GO" id="GO:0000224">
    <property type="term" value="F:peptide-N4-(N-acetyl-beta-glucosaminyl)asparagine amidase activity"/>
    <property type="evidence" value="ECO:0007669"/>
    <property type="project" value="UniProtKB-EC"/>
</dbReference>
<dbReference type="GO" id="GO:0006516">
    <property type="term" value="P:glycoprotein catabolic process"/>
    <property type="evidence" value="ECO:0007669"/>
    <property type="project" value="InterPro"/>
</dbReference>
<comment type="subcellular location">
    <subcellularLocation>
        <location evidence="3">Cytoplasm</location>
    </subcellularLocation>
</comment>
<dbReference type="GO" id="GO:0046872">
    <property type="term" value="F:metal ion binding"/>
    <property type="evidence" value="ECO:0007669"/>
    <property type="project" value="UniProtKB-KW"/>
</dbReference>
<comment type="cofactor">
    <cofactor evidence="2">
        <name>Zn(2+)</name>
        <dbReference type="ChEBI" id="CHEBI:29105"/>
    </cofactor>
</comment>
<keyword evidence="7" id="KW-0963">Cytoplasm</keyword>
<evidence type="ECO:0000256" key="7">
    <source>
        <dbReference type="ARBA" id="ARBA00022490"/>
    </source>
</evidence>
<evidence type="ECO:0000256" key="5">
    <source>
        <dbReference type="ARBA" id="ARBA00012158"/>
    </source>
</evidence>
<dbReference type="InterPro" id="IPR006588">
    <property type="entry name" value="Peptide_N_glycanase_PAW_dom"/>
</dbReference>
<evidence type="ECO:0000256" key="11">
    <source>
        <dbReference type="ARBA" id="ARBA00032901"/>
    </source>
</evidence>
<evidence type="ECO:0000256" key="4">
    <source>
        <dbReference type="ARBA" id="ARBA00009390"/>
    </source>
</evidence>
<dbReference type="SMART" id="SM00460">
    <property type="entry name" value="TGc"/>
    <property type="match status" value="1"/>
</dbReference>
<evidence type="ECO:0000256" key="10">
    <source>
        <dbReference type="ARBA" id="ARBA00022833"/>
    </source>
</evidence>
<sequence>MEDVARLAVIEQHLSDINKFNRVLHDLLQHINHILENPHDLEVRTLKNLYLKEAMEDEAVSDYLKYIGFQLVKGEYIYPKEQSLSKLRLAQVAIQRKISICYGSKSEFLFTKPASTFAQANKPKLKPVYVTTQNEFLLKVQMLFNDILKYENEEIQALAREHIPLVTLQLNAIERVREHQRQLKNGEETGNDLSFEIGLLMELLGWFKNTFFSWVDKPDCEQCGAPTVHERNENMKIGTETCRVEIYKCTQCSAEVHFPRHNDVAMLLRTRRGRCGEWASCFTLFCRALGYDTRYVYDATDHVWCEIFDYDTNTWLHADPCEYLLDAPLTYSCGWKKKLTYVIAVSRDDLQDVTWRYTTDHKEVLKRRKLCEENELLTTIMALRSARQAQVSEARRRYLVKRCLKELVQLMVERKPEDYETRGRISGSKEWRRQRGEIGKENTSYVFEFAQPGDYTVKYYASLNKYQISRDGSDIESINSFENGAYSCESIFRKVEMDWRQVYLAREVDETIGSISWKMAVKDDSLIFEQLAIQMTTALYETGNIECTVRFDEEIPQQMKLGETWHFKREFKQVVLACRLSGGIGDVAWQHAQLFRQPIDSEKYVFQLATRVIQKCTDGSNN</sequence>
<keyword evidence="8" id="KW-0479">Metal-binding</keyword>
<evidence type="ECO:0000256" key="1">
    <source>
        <dbReference type="ARBA" id="ARBA00001650"/>
    </source>
</evidence>
<dbReference type="Gene3D" id="2.20.25.10">
    <property type="match status" value="1"/>
</dbReference>
<dbReference type="InterPro" id="IPR036339">
    <property type="entry name" value="PUB-like_dom_sf"/>
</dbReference>
<protein>
    <recommendedName>
        <fullName evidence="6">Peptide-N(4)-(N-acetyl-beta-glucosaminyl)asparagine amidase</fullName>
        <ecNumber evidence="5">3.5.1.52</ecNumber>
    </recommendedName>
    <alternativeName>
        <fullName evidence="11">Peptide:N-glycanase</fullName>
    </alternativeName>
</protein>
<keyword evidence="10" id="KW-0862">Zinc</keyword>
<proteinExistence type="inferred from homology"/>
<name>A0AAV1KR35_9NEOP</name>
<evidence type="ECO:0000256" key="3">
    <source>
        <dbReference type="ARBA" id="ARBA00004496"/>
    </source>
</evidence>
<dbReference type="AlphaFoldDB" id="A0AAV1KR35"/>
<dbReference type="PANTHER" id="PTHR12143:SF19">
    <property type="entry name" value="PEPTIDE-N(4)-(N-ACETYL-BETA-GLUCOSAMINYL)ASPARAGINE AMIDASE"/>
    <property type="match status" value="1"/>
</dbReference>
<keyword evidence="9" id="KW-0378">Hydrolase</keyword>
<dbReference type="SUPFAM" id="SSF54001">
    <property type="entry name" value="Cysteine proteinases"/>
    <property type="match status" value="1"/>
</dbReference>
<dbReference type="Gene3D" id="3.10.620.30">
    <property type="match status" value="1"/>
</dbReference>
<feature type="domain" description="PAW" evidence="13">
    <location>
        <begin position="420"/>
        <end position="617"/>
    </location>
</feature>
<evidence type="ECO:0000256" key="9">
    <source>
        <dbReference type="ARBA" id="ARBA00022801"/>
    </source>
</evidence>
<evidence type="ECO:0000313" key="14">
    <source>
        <dbReference type="EMBL" id="CAK1584236.1"/>
    </source>
</evidence>
<dbReference type="GO" id="GO:0005634">
    <property type="term" value="C:nucleus"/>
    <property type="evidence" value="ECO:0007669"/>
    <property type="project" value="TreeGrafter"/>
</dbReference>
<reference evidence="14 15" key="1">
    <citation type="submission" date="2023-11" db="EMBL/GenBank/DDBJ databases">
        <authorList>
            <person name="Hedman E."/>
            <person name="Englund M."/>
            <person name="Stromberg M."/>
            <person name="Nyberg Akerstrom W."/>
            <person name="Nylinder S."/>
            <person name="Jareborg N."/>
            <person name="Kallberg Y."/>
            <person name="Kronander E."/>
        </authorList>
    </citation>
    <scope>NUCLEOTIDE SEQUENCE [LARGE SCALE GENOMIC DNA]</scope>
</reference>
<dbReference type="SUPFAM" id="SSF143503">
    <property type="entry name" value="PUG domain-like"/>
    <property type="match status" value="1"/>
</dbReference>
<evidence type="ECO:0000256" key="2">
    <source>
        <dbReference type="ARBA" id="ARBA00001947"/>
    </source>
</evidence>
<comment type="similarity">
    <text evidence="4 12">Belongs to the transglutaminase-like superfamily. PNGase family.</text>
</comment>